<evidence type="ECO:0000313" key="6">
    <source>
        <dbReference type="Proteomes" id="UP000027178"/>
    </source>
</evidence>
<evidence type="ECO:0000313" key="5">
    <source>
        <dbReference type="EMBL" id="KDN83860.1"/>
    </source>
</evidence>
<gene>
    <name evidence="5" type="ORF">KCH_45090</name>
</gene>
<dbReference type="GO" id="GO:0003677">
    <property type="term" value="F:DNA binding"/>
    <property type="evidence" value="ECO:0007669"/>
    <property type="project" value="UniProtKB-KW"/>
</dbReference>
<dbReference type="InterPro" id="IPR000792">
    <property type="entry name" value="Tscrpt_reg_LuxR_C"/>
</dbReference>
<dbReference type="Proteomes" id="UP000027178">
    <property type="component" value="Unassembled WGS sequence"/>
</dbReference>
<evidence type="ECO:0000256" key="2">
    <source>
        <dbReference type="ARBA" id="ARBA00023125"/>
    </source>
</evidence>
<evidence type="ECO:0000256" key="1">
    <source>
        <dbReference type="ARBA" id="ARBA00023015"/>
    </source>
</evidence>
<evidence type="ECO:0000256" key="3">
    <source>
        <dbReference type="ARBA" id="ARBA00023163"/>
    </source>
</evidence>
<name>A0A066Z119_9ACTN</name>
<protein>
    <recommendedName>
        <fullName evidence="4">HTH luxR-type domain-containing protein</fullName>
    </recommendedName>
</protein>
<dbReference type="Gene3D" id="1.10.10.10">
    <property type="entry name" value="Winged helix-like DNA-binding domain superfamily/Winged helix DNA-binding domain"/>
    <property type="match status" value="1"/>
</dbReference>
<dbReference type="GO" id="GO:0006355">
    <property type="term" value="P:regulation of DNA-templated transcription"/>
    <property type="evidence" value="ECO:0007669"/>
    <property type="project" value="InterPro"/>
</dbReference>
<dbReference type="SMART" id="SM00421">
    <property type="entry name" value="HTH_LUXR"/>
    <property type="match status" value="1"/>
</dbReference>
<dbReference type="PANTHER" id="PTHR44688:SF16">
    <property type="entry name" value="DNA-BINDING TRANSCRIPTIONAL ACTIVATOR DEVR_DOSR"/>
    <property type="match status" value="1"/>
</dbReference>
<dbReference type="CDD" id="cd06170">
    <property type="entry name" value="LuxR_C_like"/>
    <property type="match status" value="1"/>
</dbReference>
<dbReference type="PANTHER" id="PTHR44688">
    <property type="entry name" value="DNA-BINDING TRANSCRIPTIONAL ACTIVATOR DEVR_DOSR"/>
    <property type="match status" value="1"/>
</dbReference>
<evidence type="ECO:0000259" key="4">
    <source>
        <dbReference type="PROSITE" id="PS50043"/>
    </source>
</evidence>
<dbReference type="SUPFAM" id="SSF46894">
    <property type="entry name" value="C-terminal effector domain of the bipartite response regulators"/>
    <property type="match status" value="1"/>
</dbReference>
<dbReference type="Pfam" id="PF00196">
    <property type="entry name" value="GerE"/>
    <property type="match status" value="1"/>
</dbReference>
<dbReference type="RefSeq" id="WP_244305385.1">
    <property type="nucleotide sequence ID" value="NZ_KK853997.1"/>
</dbReference>
<comment type="caution">
    <text evidence="5">The sequence shown here is derived from an EMBL/GenBank/DDBJ whole genome shotgun (WGS) entry which is preliminary data.</text>
</comment>
<accession>A0A066Z119</accession>
<dbReference type="InterPro" id="IPR016032">
    <property type="entry name" value="Sig_transdc_resp-reg_C-effctor"/>
</dbReference>
<dbReference type="PROSITE" id="PS50043">
    <property type="entry name" value="HTH_LUXR_2"/>
    <property type="match status" value="1"/>
</dbReference>
<dbReference type="eggNOG" id="COG2197">
    <property type="taxonomic scope" value="Bacteria"/>
</dbReference>
<dbReference type="HOGENOM" id="CLU_000445_103_9_11"/>
<keyword evidence="3" id="KW-0804">Transcription</keyword>
<keyword evidence="1" id="KW-0805">Transcription regulation</keyword>
<dbReference type="InterPro" id="IPR036388">
    <property type="entry name" value="WH-like_DNA-bd_sf"/>
</dbReference>
<feature type="domain" description="HTH luxR-type" evidence="4">
    <location>
        <begin position="1"/>
        <end position="52"/>
    </location>
</feature>
<keyword evidence="2" id="KW-0238">DNA-binding</keyword>
<proteinExistence type="predicted"/>
<dbReference type="AlphaFoldDB" id="A0A066Z119"/>
<sequence>MLRLLADGLSNKQVSRRLLISEHGVKRLVGNVLAKLNCPNRTLAVVRAMDDGLLAV</sequence>
<reference evidence="5 6" key="1">
    <citation type="submission" date="2014-05" db="EMBL/GenBank/DDBJ databases">
        <title>Draft Genome Sequence of Kitasatospora cheerisanensis KCTC 2395.</title>
        <authorList>
            <person name="Nam D.H."/>
        </authorList>
    </citation>
    <scope>NUCLEOTIDE SEQUENCE [LARGE SCALE GENOMIC DNA]</scope>
    <source>
        <strain evidence="5 6">KCTC 2395</strain>
    </source>
</reference>
<organism evidence="5 6">
    <name type="scientific">Kitasatospora cheerisanensis KCTC 2395</name>
    <dbReference type="NCBI Taxonomy" id="1348663"/>
    <lineage>
        <taxon>Bacteria</taxon>
        <taxon>Bacillati</taxon>
        <taxon>Actinomycetota</taxon>
        <taxon>Actinomycetes</taxon>
        <taxon>Kitasatosporales</taxon>
        <taxon>Streptomycetaceae</taxon>
        <taxon>Kitasatospora</taxon>
    </lineage>
</organism>
<keyword evidence="6" id="KW-1185">Reference proteome</keyword>
<dbReference type="PATRIC" id="fig|1348663.4.peg.4350"/>
<dbReference type="EMBL" id="JNBY01000094">
    <property type="protein sequence ID" value="KDN83860.1"/>
    <property type="molecule type" value="Genomic_DNA"/>
</dbReference>